<name>A0A2S1LWX2_9SPIR</name>
<keyword evidence="2" id="KW-1185">Reference proteome</keyword>
<dbReference type="AlphaFoldDB" id="A0A2S1LWX2"/>
<dbReference type="PROSITE" id="PS51257">
    <property type="entry name" value="PROKAR_LIPOPROTEIN"/>
    <property type="match status" value="1"/>
</dbReference>
<reference evidence="1 2" key="1">
    <citation type="submission" date="2018-01" db="EMBL/GenBank/DDBJ databases">
        <title>Genome sequence of Borrelia tachyglossi.</title>
        <authorList>
            <person name="Gofton A.W."/>
        </authorList>
    </citation>
    <scope>NUCLEOTIDE SEQUENCE [LARGE SCALE GENOMIC DNA]</scope>
    <source>
        <strain evidence="1 2">Bc-F10-1268</strain>
    </source>
</reference>
<sequence length="432" mass="50308">MNKKLTYISLLILFISCFNKSNKYGIVLDSNNIEKLPNGSLVKIKNTNLNQSKQTITIDYNGTKFIVHQFTIEEFQEEAEAEKFRLNIKPYINKYAINKKDILPLRASPDNYTDNIIYRIPKDAILKIISIGEKTEAGSLQGRWVYTLTKDGYKGYVFDYALEIFDNITGTLLTVQLNQDSQNEVISIFQNIKHLRPLYYAKMLSNRTYNSNLLREDYGLFFTINNEIKINMSGLNLDFKFDVVDGIKPSGFLFRSRNSEEDFICLEKDTQNHYNVLVKVREHNFEVSFVIIEQSIEKIILEAEKQNKKLIDRLISYKALINEQYGDIEFKKDKTFIWKTNEQFNNFPSSGNFEVVGLSPSLQISYKNAIKLITKEGKKYFCLLDYTNSALQLVFIDPRHVEDDLIITEDKNKIIVILFKDPSSQNIFVKKY</sequence>
<evidence type="ECO:0008006" key="3">
    <source>
        <dbReference type="Google" id="ProtNLM"/>
    </source>
</evidence>
<dbReference type="Proteomes" id="UP000244655">
    <property type="component" value="Chromosome"/>
</dbReference>
<gene>
    <name evidence="1" type="ORF">CR532_02035</name>
</gene>
<dbReference type="EMBL" id="CP025785">
    <property type="protein sequence ID" value="AWG42776.1"/>
    <property type="molecule type" value="Genomic_DNA"/>
</dbReference>
<proteinExistence type="predicted"/>
<accession>A0A2S1LWX2</accession>
<evidence type="ECO:0000313" key="1">
    <source>
        <dbReference type="EMBL" id="AWG42776.1"/>
    </source>
</evidence>
<protein>
    <recommendedName>
        <fullName evidence="3">Lipoprotein</fullName>
    </recommendedName>
</protein>
<evidence type="ECO:0000313" key="2">
    <source>
        <dbReference type="Proteomes" id="UP000244655"/>
    </source>
</evidence>
<organism evidence="1 2">
    <name type="scientific">Candidatus Borreliella tachyglossi</name>
    <dbReference type="NCBI Taxonomy" id="1964448"/>
    <lineage>
        <taxon>Bacteria</taxon>
        <taxon>Pseudomonadati</taxon>
        <taxon>Spirochaetota</taxon>
        <taxon>Spirochaetia</taxon>
        <taxon>Spirochaetales</taxon>
        <taxon>Borreliaceae</taxon>
        <taxon>Borreliella</taxon>
    </lineage>
</organism>
<dbReference type="RefSeq" id="WP_108729176.1">
    <property type="nucleotide sequence ID" value="NZ_CP025785.1"/>
</dbReference>
<dbReference type="OrthoDB" id="350202at2"/>